<sequence length="81" mass="9139">WFPIVTPLKADRWEHWIARAGLSEGWGDVPKGIRNGFAHGFDSSRTLPSTFIPNNLTSANQHPEIIDQYLAKEQQLGRISP</sequence>
<name>A0AAD6T8S7_9AGAR</name>
<evidence type="ECO:0000313" key="2">
    <source>
        <dbReference type="Proteomes" id="UP001218188"/>
    </source>
</evidence>
<gene>
    <name evidence="1" type="ORF">C8F04DRAFT_901592</name>
</gene>
<organism evidence="1 2">
    <name type="scientific">Mycena alexandri</name>
    <dbReference type="NCBI Taxonomy" id="1745969"/>
    <lineage>
        <taxon>Eukaryota</taxon>
        <taxon>Fungi</taxon>
        <taxon>Dikarya</taxon>
        <taxon>Basidiomycota</taxon>
        <taxon>Agaricomycotina</taxon>
        <taxon>Agaricomycetes</taxon>
        <taxon>Agaricomycetidae</taxon>
        <taxon>Agaricales</taxon>
        <taxon>Marasmiineae</taxon>
        <taxon>Mycenaceae</taxon>
        <taxon>Mycena</taxon>
    </lineage>
</organism>
<comment type="caution">
    <text evidence="1">The sequence shown here is derived from an EMBL/GenBank/DDBJ whole genome shotgun (WGS) entry which is preliminary data.</text>
</comment>
<evidence type="ECO:0000313" key="1">
    <source>
        <dbReference type="EMBL" id="KAJ7041250.1"/>
    </source>
</evidence>
<dbReference type="AlphaFoldDB" id="A0AAD6T8S7"/>
<proteinExistence type="predicted"/>
<keyword evidence="2" id="KW-1185">Reference proteome</keyword>
<dbReference type="Proteomes" id="UP001218188">
    <property type="component" value="Unassembled WGS sequence"/>
</dbReference>
<reference evidence="1" key="1">
    <citation type="submission" date="2023-03" db="EMBL/GenBank/DDBJ databases">
        <title>Massive genome expansion in bonnet fungi (Mycena s.s.) driven by repeated elements and novel gene families across ecological guilds.</title>
        <authorList>
            <consortium name="Lawrence Berkeley National Laboratory"/>
            <person name="Harder C.B."/>
            <person name="Miyauchi S."/>
            <person name="Viragh M."/>
            <person name="Kuo A."/>
            <person name="Thoen E."/>
            <person name="Andreopoulos B."/>
            <person name="Lu D."/>
            <person name="Skrede I."/>
            <person name="Drula E."/>
            <person name="Henrissat B."/>
            <person name="Morin E."/>
            <person name="Kohler A."/>
            <person name="Barry K."/>
            <person name="LaButti K."/>
            <person name="Morin E."/>
            <person name="Salamov A."/>
            <person name="Lipzen A."/>
            <person name="Mereny Z."/>
            <person name="Hegedus B."/>
            <person name="Baldrian P."/>
            <person name="Stursova M."/>
            <person name="Weitz H."/>
            <person name="Taylor A."/>
            <person name="Grigoriev I.V."/>
            <person name="Nagy L.G."/>
            <person name="Martin F."/>
            <person name="Kauserud H."/>
        </authorList>
    </citation>
    <scope>NUCLEOTIDE SEQUENCE</scope>
    <source>
        <strain evidence="1">CBHHK200</strain>
    </source>
</reference>
<feature type="non-terminal residue" evidence="1">
    <location>
        <position position="81"/>
    </location>
</feature>
<protein>
    <submittedName>
        <fullName evidence="1">Uncharacterized protein</fullName>
    </submittedName>
</protein>
<dbReference type="EMBL" id="JARJCM010000018">
    <property type="protein sequence ID" value="KAJ7041250.1"/>
    <property type="molecule type" value="Genomic_DNA"/>
</dbReference>
<feature type="non-terminal residue" evidence="1">
    <location>
        <position position="1"/>
    </location>
</feature>
<accession>A0AAD6T8S7</accession>